<organism evidence="9">
    <name type="scientific">uncultured Thiotrichaceae bacterium</name>
    <dbReference type="NCBI Taxonomy" id="298394"/>
    <lineage>
        <taxon>Bacteria</taxon>
        <taxon>Pseudomonadati</taxon>
        <taxon>Pseudomonadota</taxon>
        <taxon>Gammaproteobacteria</taxon>
        <taxon>Thiotrichales</taxon>
        <taxon>Thiotrichaceae</taxon>
        <taxon>environmental samples</taxon>
    </lineage>
</organism>
<dbReference type="PROSITE" id="PS51144">
    <property type="entry name" value="ALPHA_CA_2"/>
    <property type="match status" value="1"/>
</dbReference>
<feature type="domain" description="Alpha-carbonic anhydrase" evidence="8">
    <location>
        <begin position="24"/>
        <end position="249"/>
    </location>
</feature>
<keyword evidence="5 9" id="KW-0456">Lyase</keyword>
<dbReference type="InterPro" id="IPR036398">
    <property type="entry name" value="CA_dom_sf"/>
</dbReference>
<dbReference type="InterPro" id="IPR023561">
    <property type="entry name" value="Carbonic_anhydrase_a-class"/>
</dbReference>
<evidence type="ECO:0000256" key="6">
    <source>
        <dbReference type="ARBA" id="ARBA00048348"/>
    </source>
</evidence>
<keyword evidence="3" id="KW-0479">Metal-binding</keyword>
<protein>
    <recommendedName>
        <fullName evidence="2">carbonic anhydrase</fullName>
        <ecNumber evidence="2">4.2.1.1</ecNumber>
    </recommendedName>
</protein>
<comment type="similarity">
    <text evidence="1">Belongs to the alpha-carbonic anhydrase family.</text>
</comment>
<gene>
    <name evidence="9" type="ORF">HELGO_WM24744</name>
</gene>
<dbReference type="PANTHER" id="PTHR18952:SF265">
    <property type="entry name" value="CARBONIC ANHYDRASE"/>
    <property type="match status" value="1"/>
</dbReference>
<evidence type="ECO:0000256" key="4">
    <source>
        <dbReference type="ARBA" id="ARBA00022833"/>
    </source>
</evidence>
<name>A0A6S6UHN3_9GAMM</name>
<comment type="catalytic activity">
    <reaction evidence="6">
        <text>hydrogencarbonate + H(+) = CO2 + H2O</text>
        <dbReference type="Rhea" id="RHEA:10748"/>
        <dbReference type="ChEBI" id="CHEBI:15377"/>
        <dbReference type="ChEBI" id="CHEBI:15378"/>
        <dbReference type="ChEBI" id="CHEBI:16526"/>
        <dbReference type="ChEBI" id="CHEBI:17544"/>
        <dbReference type="EC" id="4.2.1.1"/>
    </reaction>
</comment>
<dbReference type="Pfam" id="PF00194">
    <property type="entry name" value="Carb_anhydrase"/>
    <property type="match status" value="1"/>
</dbReference>
<evidence type="ECO:0000259" key="8">
    <source>
        <dbReference type="PROSITE" id="PS51144"/>
    </source>
</evidence>
<reference evidence="9" key="1">
    <citation type="submission" date="2020-01" db="EMBL/GenBank/DDBJ databases">
        <authorList>
            <person name="Meier V. D."/>
            <person name="Meier V D."/>
        </authorList>
    </citation>
    <scope>NUCLEOTIDE SEQUENCE</scope>
    <source>
        <strain evidence="9">HLG_WM_MAG_07</strain>
    </source>
</reference>
<dbReference type="GO" id="GO:0004089">
    <property type="term" value="F:carbonate dehydratase activity"/>
    <property type="evidence" value="ECO:0007669"/>
    <property type="project" value="UniProtKB-EC"/>
</dbReference>
<dbReference type="SMART" id="SM01057">
    <property type="entry name" value="Carb_anhydrase"/>
    <property type="match status" value="1"/>
</dbReference>
<proteinExistence type="inferred from homology"/>
<feature type="chain" id="PRO_5028110563" description="carbonic anhydrase" evidence="7">
    <location>
        <begin position="24"/>
        <end position="249"/>
    </location>
</feature>
<keyword evidence="4" id="KW-0862">Zinc</keyword>
<sequence length="249" mass="27872">MKYRIFTPAIALSVLFASTHLTAKDWSYEGNTGPAQWGALSEENVACHSGKNQSPVNIETAKAVNANLQPIKFNYGMLMPHEITNTGKAIRVKLGMGSDILADDQEFELKFFEFHTPSQTMVNGKAFPMEALFHHETKDGEVAIVSMMFVPGEADHTINKLWEQLPMEAGKSERLSAKALRPIEMTQKLDSYYRYNGSLTTPPCTEGVRWFVLKQPMKVSAAQLTKIKKALKTPNSRPVQALHARQIFE</sequence>
<dbReference type="Gene3D" id="3.10.200.10">
    <property type="entry name" value="Alpha carbonic anhydrase"/>
    <property type="match status" value="1"/>
</dbReference>
<accession>A0A6S6UHN3</accession>
<evidence type="ECO:0000256" key="5">
    <source>
        <dbReference type="ARBA" id="ARBA00023239"/>
    </source>
</evidence>
<dbReference type="InterPro" id="IPR001148">
    <property type="entry name" value="CA_dom"/>
</dbReference>
<dbReference type="CDD" id="cd03124">
    <property type="entry name" value="alpha_CA_prokaryotic_like"/>
    <property type="match status" value="1"/>
</dbReference>
<dbReference type="GO" id="GO:0008270">
    <property type="term" value="F:zinc ion binding"/>
    <property type="evidence" value="ECO:0007669"/>
    <property type="project" value="InterPro"/>
</dbReference>
<feature type="signal peptide" evidence="7">
    <location>
        <begin position="1"/>
        <end position="23"/>
    </location>
</feature>
<evidence type="ECO:0000256" key="3">
    <source>
        <dbReference type="ARBA" id="ARBA00022723"/>
    </source>
</evidence>
<evidence type="ECO:0000313" key="9">
    <source>
        <dbReference type="EMBL" id="CAA6826709.1"/>
    </source>
</evidence>
<evidence type="ECO:0000256" key="7">
    <source>
        <dbReference type="SAM" id="SignalP"/>
    </source>
</evidence>
<dbReference type="EMBL" id="CACVAY010000136">
    <property type="protein sequence ID" value="CAA6826709.1"/>
    <property type="molecule type" value="Genomic_DNA"/>
</dbReference>
<evidence type="ECO:0000256" key="1">
    <source>
        <dbReference type="ARBA" id="ARBA00010718"/>
    </source>
</evidence>
<dbReference type="SUPFAM" id="SSF51069">
    <property type="entry name" value="Carbonic anhydrase"/>
    <property type="match status" value="1"/>
</dbReference>
<dbReference type="PANTHER" id="PTHR18952">
    <property type="entry name" value="CARBONIC ANHYDRASE"/>
    <property type="match status" value="1"/>
</dbReference>
<dbReference type="InterPro" id="IPR041891">
    <property type="entry name" value="Alpha_CA_prokaryot-like"/>
</dbReference>
<dbReference type="AlphaFoldDB" id="A0A6S6UHN3"/>
<keyword evidence="7" id="KW-0732">Signal</keyword>
<dbReference type="EC" id="4.2.1.1" evidence="2"/>
<evidence type="ECO:0000256" key="2">
    <source>
        <dbReference type="ARBA" id="ARBA00012925"/>
    </source>
</evidence>